<gene>
    <name evidence="1" type="ORF">BN2614_LOCUS1</name>
</gene>
<dbReference type="Proteomes" id="UP000269945">
    <property type="component" value="Unassembled WGS sequence"/>
</dbReference>
<keyword evidence="2" id="KW-1185">Reference proteome</keyword>
<name>A0A9X9MBD3_GULGU</name>
<evidence type="ECO:0000313" key="1">
    <source>
        <dbReference type="EMBL" id="VCX41425.1"/>
    </source>
</evidence>
<protein>
    <submittedName>
        <fullName evidence="1">Uncharacterized protein</fullName>
    </submittedName>
</protein>
<reference evidence="1 2" key="1">
    <citation type="submission" date="2018-10" db="EMBL/GenBank/DDBJ databases">
        <authorList>
            <person name="Ekblom R."/>
            <person name="Jareborg N."/>
        </authorList>
    </citation>
    <scope>NUCLEOTIDE SEQUENCE [LARGE SCALE GENOMIC DNA]</scope>
    <source>
        <tissue evidence="1">Muscle</tissue>
    </source>
</reference>
<organism evidence="1 2">
    <name type="scientific">Gulo gulo</name>
    <name type="common">Wolverine</name>
    <name type="synonym">Gluton</name>
    <dbReference type="NCBI Taxonomy" id="48420"/>
    <lineage>
        <taxon>Eukaryota</taxon>
        <taxon>Metazoa</taxon>
        <taxon>Chordata</taxon>
        <taxon>Craniata</taxon>
        <taxon>Vertebrata</taxon>
        <taxon>Euteleostomi</taxon>
        <taxon>Mammalia</taxon>
        <taxon>Eutheria</taxon>
        <taxon>Laurasiatheria</taxon>
        <taxon>Carnivora</taxon>
        <taxon>Caniformia</taxon>
        <taxon>Musteloidea</taxon>
        <taxon>Mustelidae</taxon>
        <taxon>Guloninae</taxon>
        <taxon>Gulo</taxon>
    </lineage>
</organism>
<dbReference type="AlphaFoldDB" id="A0A9X9MBD3"/>
<evidence type="ECO:0000313" key="2">
    <source>
        <dbReference type="Proteomes" id="UP000269945"/>
    </source>
</evidence>
<accession>A0A9X9MBD3</accession>
<dbReference type="EMBL" id="CYRY02045897">
    <property type="protein sequence ID" value="VCX41425.1"/>
    <property type="molecule type" value="Genomic_DNA"/>
</dbReference>
<proteinExistence type="predicted"/>
<comment type="caution">
    <text evidence="1">The sequence shown here is derived from an EMBL/GenBank/DDBJ whole genome shotgun (WGS) entry which is preliminary data.</text>
</comment>
<sequence>MLDSLLLRRSLFFTPYPFILALLRCLSEVPVVRLNIETGPVALLLTAICYRIRPKLLHMQGFLSPGLTQFPQHERAVPARAIFWALNSFCLLISEPDSGYFPHLEVPPHLLKSYICLRAR</sequence>